<evidence type="ECO:0000256" key="1">
    <source>
        <dbReference type="SAM" id="Phobius"/>
    </source>
</evidence>
<proteinExistence type="predicted"/>
<name>A0ABW3JSY2_9FLAO</name>
<dbReference type="EMBL" id="JBHTJR010000022">
    <property type="protein sequence ID" value="MFD0992417.1"/>
    <property type="molecule type" value="Genomic_DNA"/>
</dbReference>
<feature type="transmembrane region" description="Helical" evidence="1">
    <location>
        <begin position="154"/>
        <end position="183"/>
    </location>
</feature>
<sequence length="206" mass="23189">MKNWIIDENENSQTYLIASEKAFRISEQPKNTDIQQLIQNNNLSNVKSIPYKELKEIVLIDTTNTLQLNYKDAKKNDKEFILTESIYTEIRSYLKNNLKGVQLKNYSVLKQVTSQLLILFIASVLSVVTYITATNIEAGKTINFSGRRAWLKKLIATIAEMLGSTGSLIVGTLLVGGISYLVIKKIQNPLKGEVLKISKSPQLSIH</sequence>
<keyword evidence="1" id="KW-0812">Transmembrane</keyword>
<feature type="transmembrane region" description="Helical" evidence="1">
    <location>
        <begin position="116"/>
        <end position="134"/>
    </location>
</feature>
<evidence type="ECO:0000313" key="3">
    <source>
        <dbReference type="Proteomes" id="UP001597062"/>
    </source>
</evidence>
<keyword evidence="3" id="KW-1185">Reference proteome</keyword>
<keyword evidence="1" id="KW-0472">Membrane</keyword>
<accession>A0ABW3JSY2</accession>
<dbReference type="RefSeq" id="WP_386105692.1">
    <property type="nucleotide sequence ID" value="NZ_JBHTJR010000022.1"/>
</dbReference>
<organism evidence="2 3">
    <name type="scientific">Tenacibaculum geojense</name>
    <dbReference type="NCBI Taxonomy" id="915352"/>
    <lineage>
        <taxon>Bacteria</taxon>
        <taxon>Pseudomonadati</taxon>
        <taxon>Bacteroidota</taxon>
        <taxon>Flavobacteriia</taxon>
        <taxon>Flavobacteriales</taxon>
        <taxon>Flavobacteriaceae</taxon>
        <taxon>Tenacibaculum</taxon>
    </lineage>
</organism>
<reference evidence="3" key="1">
    <citation type="journal article" date="2019" name="Int. J. Syst. Evol. Microbiol.">
        <title>The Global Catalogue of Microorganisms (GCM) 10K type strain sequencing project: providing services to taxonomists for standard genome sequencing and annotation.</title>
        <authorList>
            <consortium name="The Broad Institute Genomics Platform"/>
            <consortium name="The Broad Institute Genome Sequencing Center for Infectious Disease"/>
            <person name="Wu L."/>
            <person name="Ma J."/>
        </authorList>
    </citation>
    <scope>NUCLEOTIDE SEQUENCE [LARGE SCALE GENOMIC DNA]</scope>
    <source>
        <strain evidence="3">CCUG 60527</strain>
    </source>
</reference>
<keyword evidence="1" id="KW-1133">Transmembrane helix</keyword>
<comment type="caution">
    <text evidence="2">The sequence shown here is derived from an EMBL/GenBank/DDBJ whole genome shotgun (WGS) entry which is preliminary data.</text>
</comment>
<evidence type="ECO:0008006" key="4">
    <source>
        <dbReference type="Google" id="ProtNLM"/>
    </source>
</evidence>
<evidence type="ECO:0000313" key="2">
    <source>
        <dbReference type="EMBL" id="MFD0992417.1"/>
    </source>
</evidence>
<gene>
    <name evidence="2" type="ORF">ACFQ1U_04300</name>
</gene>
<dbReference type="Proteomes" id="UP001597062">
    <property type="component" value="Unassembled WGS sequence"/>
</dbReference>
<protein>
    <recommendedName>
        <fullName evidence="4">FtsX-like permease family protein</fullName>
    </recommendedName>
</protein>